<dbReference type="Gene3D" id="1.20.58.1020">
    <property type="match status" value="1"/>
</dbReference>
<evidence type="ECO:0000313" key="8">
    <source>
        <dbReference type="EMBL" id="CAG6627462.1"/>
    </source>
</evidence>
<dbReference type="GO" id="GO:0006260">
    <property type="term" value="P:DNA replication"/>
    <property type="evidence" value="ECO:0007669"/>
    <property type="project" value="UniProtKB-KW"/>
</dbReference>
<dbReference type="CDD" id="cd21694">
    <property type="entry name" value="GINS_B_Psf2"/>
    <property type="match status" value="1"/>
</dbReference>
<dbReference type="SUPFAM" id="SSF160059">
    <property type="entry name" value="PriA/YqbF domain"/>
    <property type="match status" value="1"/>
</dbReference>
<dbReference type="InterPro" id="IPR056784">
    <property type="entry name" value="PSF2_N"/>
</dbReference>
<dbReference type="SUPFAM" id="SSF158573">
    <property type="entry name" value="GINS helical bundle-like"/>
    <property type="match status" value="1"/>
</dbReference>
<dbReference type="PANTHER" id="PTHR12772">
    <property type="entry name" value="DNA REPLICATION COMPLEX GINS PROTEIN PSF2"/>
    <property type="match status" value="1"/>
</dbReference>
<protein>
    <recommendedName>
        <fullName evidence="5">GINS complex subunit 2</fullName>
    </recommendedName>
</protein>
<dbReference type="EMBL" id="HBUF01065409">
    <property type="protein sequence ID" value="CAG6627463.1"/>
    <property type="molecule type" value="Transcribed_RNA"/>
</dbReference>
<proteinExistence type="inferred from homology"/>
<evidence type="ECO:0000259" key="7">
    <source>
        <dbReference type="Pfam" id="PF25005"/>
    </source>
</evidence>
<evidence type="ECO:0000256" key="5">
    <source>
        <dbReference type="ARBA" id="ARBA00030871"/>
    </source>
</evidence>
<sequence length="165" mass="18780">MHASNNNIIMIISGIPVKVPLWLAINLKQRQKCRMVMPEWMHLETLAQIKEDEKGSRFFIKLPSEHYMEMSHMILDVGADDIPNLDSVRTLVKDIWDLRISKLRSSIDTFVKSGGGHATLNHLTRFEINSIRNILCDVLGTMFSLKDDTCDVDVMNATAHTQSQS</sequence>
<dbReference type="Pfam" id="PF25005">
    <property type="entry name" value="PSF2_N"/>
    <property type="match status" value="1"/>
</dbReference>
<evidence type="ECO:0000259" key="6">
    <source>
        <dbReference type="Pfam" id="PF05916"/>
    </source>
</evidence>
<dbReference type="PANTHER" id="PTHR12772:SF0">
    <property type="entry name" value="DNA REPLICATION COMPLEX GINS PROTEIN PSF2"/>
    <property type="match status" value="1"/>
</dbReference>
<dbReference type="InterPro" id="IPR007257">
    <property type="entry name" value="GINS_Psf2"/>
</dbReference>
<evidence type="ECO:0000256" key="4">
    <source>
        <dbReference type="ARBA" id="ARBA00023242"/>
    </source>
</evidence>
<dbReference type="Pfam" id="PF05916">
    <property type="entry name" value="Sld5"/>
    <property type="match status" value="1"/>
</dbReference>
<feature type="domain" description="DNA replication complex GINS protein PSF2 N-terminal" evidence="7">
    <location>
        <begin position="13"/>
        <end position="36"/>
    </location>
</feature>
<dbReference type="AlphaFoldDB" id="A0A8D8Q9J3"/>
<keyword evidence="3" id="KW-0235">DNA replication</keyword>
<dbReference type="InterPro" id="IPR036224">
    <property type="entry name" value="GINS_bundle-like_dom_sf"/>
</dbReference>
<dbReference type="FunFam" id="1.20.58.1020:FF:000001">
    <property type="entry name" value="DNA replication complex GINS protein PSF2"/>
    <property type="match status" value="1"/>
</dbReference>
<name>A0A8D8Q9J3_9HEMI</name>
<reference evidence="8" key="1">
    <citation type="submission" date="2021-05" db="EMBL/GenBank/DDBJ databases">
        <authorList>
            <person name="Alioto T."/>
            <person name="Alioto T."/>
            <person name="Gomez Garrido J."/>
        </authorList>
    </citation>
    <scope>NUCLEOTIDE SEQUENCE</scope>
</reference>
<keyword evidence="4" id="KW-0539">Nucleus</keyword>
<evidence type="ECO:0000256" key="2">
    <source>
        <dbReference type="ARBA" id="ARBA00010565"/>
    </source>
</evidence>
<evidence type="ECO:0000256" key="1">
    <source>
        <dbReference type="ARBA" id="ARBA00004123"/>
    </source>
</evidence>
<comment type="subcellular location">
    <subcellularLocation>
        <location evidence="1">Nucleus</location>
    </subcellularLocation>
</comment>
<dbReference type="CDD" id="cd11712">
    <property type="entry name" value="GINS_A_psf2"/>
    <property type="match status" value="1"/>
</dbReference>
<dbReference type="GO" id="GO:0000811">
    <property type="term" value="C:GINS complex"/>
    <property type="evidence" value="ECO:0007669"/>
    <property type="project" value="TreeGrafter"/>
</dbReference>
<dbReference type="EMBL" id="HBUF01065407">
    <property type="protein sequence ID" value="CAG6627461.1"/>
    <property type="molecule type" value="Transcribed_RNA"/>
</dbReference>
<evidence type="ECO:0000256" key="3">
    <source>
        <dbReference type="ARBA" id="ARBA00022705"/>
    </source>
</evidence>
<dbReference type="InterPro" id="IPR021151">
    <property type="entry name" value="GINS_A"/>
</dbReference>
<dbReference type="Gene3D" id="3.40.5.50">
    <property type="match status" value="1"/>
</dbReference>
<comment type="similarity">
    <text evidence="2">Belongs to the GINS2/PSF2 family.</text>
</comment>
<dbReference type="GO" id="GO:0000727">
    <property type="term" value="P:double-strand break repair via break-induced replication"/>
    <property type="evidence" value="ECO:0007669"/>
    <property type="project" value="TreeGrafter"/>
</dbReference>
<accession>A0A8D8Q9J3</accession>
<dbReference type="EMBL" id="HBUF01065408">
    <property type="protein sequence ID" value="CAG6627462.1"/>
    <property type="molecule type" value="Transcribed_RNA"/>
</dbReference>
<organism evidence="8">
    <name type="scientific">Cacopsylla melanoneura</name>
    <dbReference type="NCBI Taxonomy" id="428564"/>
    <lineage>
        <taxon>Eukaryota</taxon>
        <taxon>Metazoa</taxon>
        <taxon>Ecdysozoa</taxon>
        <taxon>Arthropoda</taxon>
        <taxon>Hexapoda</taxon>
        <taxon>Insecta</taxon>
        <taxon>Pterygota</taxon>
        <taxon>Neoptera</taxon>
        <taxon>Paraneoptera</taxon>
        <taxon>Hemiptera</taxon>
        <taxon>Sternorrhyncha</taxon>
        <taxon>Psylloidea</taxon>
        <taxon>Psyllidae</taxon>
        <taxon>Psyllinae</taxon>
        <taxon>Cacopsylla</taxon>
    </lineage>
</organism>
<feature type="domain" description="GINS subunit" evidence="6">
    <location>
        <begin position="40"/>
        <end position="137"/>
    </location>
</feature>